<dbReference type="EMBL" id="CP080635">
    <property type="protein sequence ID" value="QYX74204.1"/>
    <property type="molecule type" value="Genomic_DNA"/>
</dbReference>
<dbReference type="RefSeq" id="WP_025008240.1">
    <property type="nucleotide sequence ID" value="NZ_BMPK01000002.1"/>
</dbReference>
<keyword evidence="2" id="KW-1185">Reference proteome</keyword>
<evidence type="ECO:0000313" key="1">
    <source>
        <dbReference type="EMBL" id="QYX74204.1"/>
    </source>
</evidence>
<dbReference type="Proteomes" id="UP000827084">
    <property type="component" value="Chromosome"/>
</dbReference>
<sequence>MKKRQIDKLLDKWCKKQAKKILKRQAKLTSARAKLTYHQIRPNFIVDIIDKENIQSKKVLRKHIAKLLAAHISEPPIDALDKSILKKQLKLAKMTFIAANDAKLSSPVIIRRLTPQPSGRSFALHPYKKSPCSGCPALKGKLCKCALKAIHRRQAS</sequence>
<name>A0ABX8XFX6_SHEPU</name>
<organism evidence="1 2">
    <name type="scientific">Shewanella putrefaciens</name>
    <name type="common">Pseudomonas putrefaciens</name>
    <dbReference type="NCBI Taxonomy" id="24"/>
    <lineage>
        <taxon>Bacteria</taxon>
        <taxon>Pseudomonadati</taxon>
        <taxon>Pseudomonadota</taxon>
        <taxon>Gammaproteobacteria</taxon>
        <taxon>Alteromonadales</taxon>
        <taxon>Shewanellaceae</taxon>
        <taxon>Shewanella</taxon>
    </lineage>
</organism>
<accession>A0ABX8XFX6</accession>
<dbReference type="GeneID" id="67443053"/>
<evidence type="ECO:0000313" key="2">
    <source>
        <dbReference type="Proteomes" id="UP000827084"/>
    </source>
</evidence>
<protein>
    <submittedName>
        <fullName evidence="1">Uncharacterized protein</fullName>
    </submittedName>
</protein>
<gene>
    <name evidence="1" type="ORF">K3G22_07295</name>
</gene>
<reference evidence="1 2" key="1">
    <citation type="submission" date="2021-08" db="EMBL/GenBank/DDBJ databases">
        <title>Shewanella putrefaciens YZ-J, complete genome.</title>
        <authorList>
            <person name="Yi Z."/>
        </authorList>
    </citation>
    <scope>NUCLEOTIDE SEQUENCE [LARGE SCALE GENOMIC DNA]</scope>
    <source>
        <strain evidence="1 2">YZ-J</strain>
    </source>
</reference>
<proteinExistence type="predicted"/>